<dbReference type="Proteomes" id="UP000627521">
    <property type="component" value="Unassembled WGS sequence"/>
</dbReference>
<comment type="caution">
    <text evidence="3">The sequence shown here is derived from an EMBL/GenBank/DDBJ whole genome shotgun (WGS) entry which is preliminary data.</text>
</comment>
<accession>A0ABR8LR07</accession>
<dbReference type="Pfam" id="PF12969">
    <property type="entry name" value="DUF3857"/>
    <property type="match status" value="1"/>
</dbReference>
<proteinExistence type="predicted"/>
<dbReference type="Gene3D" id="2.60.40.3140">
    <property type="match status" value="1"/>
</dbReference>
<dbReference type="InterPro" id="IPR038765">
    <property type="entry name" value="Papain-like_cys_pep_sf"/>
</dbReference>
<evidence type="ECO:0000313" key="3">
    <source>
        <dbReference type="EMBL" id="MBD3862654.1"/>
    </source>
</evidence>
<feature type="domain" description="DUF3857" evidence="2">
    <location>
        <begin position="61"/>
        <end position="192"/>
    </location>
</feature>
<dbReference type="SUPFAM" id="SSF54001">
    <property type="entry name" value="Cysteine proteinases"/>
    <property type="match status" value="1"/>
</dbReference>
<dbReference type="EMBL" id="JACXXH010000002">
    <property type="protein sequence ID" value="MBD3862654.1"/>
    <property type="molecule type" value="Genomic_DNA"/>
</dbReference>
<dbReference type="Gene3D" id="3.10.620.30">
    <property type="match status" value="1"/>
</dbReference>
<organism evidence="3 4">
    <name type="scientific">Olleya marilimosa</name>
    <dbReference type="NCBI Taxonomy" id="272164"/>
    <lineage>
        <taxon>Bacteria</taxon>
        <taxon>Pseudomonadati</taxon>
        <taxon>Bacteroidota</taxon>
        <taxon>Flavobacteriia</taxon>
        <taxon>Flavobacteriales</taxon>
        <taxon>Flavobacteriaceae</taxon>
    </lineage>
</organism>
<gene>
    <name evidence="3" type="ORF">IEG06_04265</name>
</gene>
<dbReference type="InterPro" id="IPR024618">
    <property type="entry name" value="DUF3857"/>
</dbReference>
<keyword evidence="1" id="KW-0732">Signal</keyword>
<feature type="chain" id="PRO_5047209848" evidence="1">
    <location>
        <begin position="23"/>
        <end position="633"/>
    </location>
</feature>
<evidence type="ECO:0000313" key="4">
    <source>
        <dbReference type="Proteomes" id="UP000627521"/>
    </source>
</evidence>
<feature type="signal peptide" evidence="1">
    <location>
        <begin position="1"/>
        <end position="22"/>
    </location>
</feature>
<dbReference type="RefSeq" id="WP_191101018.1">
    <property type="nucleotide sequence ID" value="NZ_JACXXH010000002.1"/>
</dbReference>
<reference evidence="3 4" key="1">
    <citation type="submission" date="2020-09" db="EMBL/GenBank/DDBJ databases">
        <title>Bacillus nautilus sp. nov., Chryseoglobus crepusculi sp. nov, and Psychrobacter noctis sp. nov., isolated from deep-sea sponges from the equatorial Atlantic.</title>
        <authorList>
            <person name="Stennett H.L."/>
            <person name="Williams S.E."/>
        </authorList>
    </citation>
    <scope>NUCLEOTIDE SEQUENCE [LARGE SCALE GENOMIC DNA]</scope>
    <source>
        <strain evidence="3 4">28M-24</strain>
    </source>
</reference>
<name>A0ABR8LR07_9FLAO</name>
<dbReference type="Gene3D" id="2.60.120.1130">
    <property type="match status" value="1"/>
</dbReference>
<protein>
    <submittedName>
        <fullName evidence="3">DUF3857 domain-containing protein</fullName>
    </submittedName>
</protein>
<sequence>MSITSPFKSIFFILFFSVNTFAQDTYQALLIDSDLKKNANAIIRSSHTEITIDARDKLITKQQRVVTVLNKYGQKHEGAYVYYDDSKSIKTLEAVIYDAFGKEVKKYKKRDFLDLSVADGVSIFNDNRAKRIDYTPSAYPYTIVFNLETVSTNTAFLPQWYPIEGYHVSTEHSSVKIINNSEIQLSFKETNLEDFKIEKPSEFYYEAKNISALSNEAYSPSFTQIVPSVKFALKQFSMESVAGENTDWNEFGKWINDKLIAGTQDLPETVKLEILNLTADAKTPLDKAKIVYNYMQNKTRYISVQIGIGGWKPMLASDVDRLGYGDCKGLSNYTKALLDVVGVQSYYTIVYGDSDIRDIDATFSSLQGNHAILSIPDNDSYITLECTSQTVPFGYNANFTDDRDVLIVTPTGGQIVHTKAYETNENSQVTNATVNLDNSGSIIAEINIKSKGTQYSKYRKLEAQTEKENILDYKDNFDGINNIQITNLLFNNNKDNIEFEEQIALNAKNHAKKVGNRLLFEPNLFNKSKNIPPKYANRKLPFKINRGFIDTDQYTIILPENLKIEALQEDVTIKNKFGSYQFSITKNNENTLVYNRKLIINKGDFSKEDYKAYRLFRAEVAKHDASKIVLQTI</sequence>
<keyword evidence="4" id="KW-1185">Reference proteome</keyword>
<evidence type="ECO:0000259" key="2">
    <source>
        <dbReference type="Pfam" id="PF12969"/>
    </source>
</evidence>
<evidence type="ECO:0000256" key="1">
    <source>
        <dbReference type="SAM" id="SignalP"/>
    </source>
</evidence>